<reference evidence="2 3" key="1">
    <citation type="submission" date="2016-09" db="EMBL/GenBank/DDBJ databases">
        <authorList>
            <person name="Capua I."/>
            <person name="De Benedictis P."/>
            <person name="Joannis T."/>
            <person name="Lombin L.H."/>
            <person name="Cattoli G."/>
        </authorList>
    </citation>
    <scope>NUCLEOTIDE SEQUENCE [LARGE SCALE GENOMIC DNA]</scope>
    <source>
        <strain evidence="2 3">LMG 25899</strain>
    </source>
</reference>
<dbReference type="Gene3D" id="1.10.1760.20">
    <property type="match status" value="1"/>
</dbReference>
<dbReference type="GO" id="GO:0022857">
    <property type="term" value="F:transmembrane transporter activity"/>
    <property type="evidence" value="ECO:0007669"/>
    <property type="project" value="InterPro"/>
</dbReference>
<dbReference type="Pfam" id="PF12822">
    <property type="entry name" value="ECF_trnsprt"/>
    <property type="match status" value="1"/>
</dbReference>
<dbReference type="InterPro" id="IPR024529">
    <property type="entry name" value="ECF_trnsprt_substrate-spec"/>
</dbReference>
<comment type="caution">
    <text evidence="2">The sequence shown here is derived from an EMBL/GenBank/DDBJ whole genome shotgun (WGS) entry which is preliminary data.</text>
</comment>
<accession>A0A1E5KUM0</accession>
<dbReference type="EMBL" id="MIEK01000044">
    <property type="protein sequence ID" value="OEH81563.1"/>
    <property type="molecule type" value="Genomic_DNA"/>
</dbReference>
<evidence type="ECO:0000313" key="3">
    <source>
        <dbReference type="Proteomes" id="UP000095256"/>
    </source>
</evidence>
<feature type="transmembrane region" description="Helical" evidence="1">
    <location>
        <begin position="126"/>
        <end position="150"/>
    </location>
</feature>
<feature type="transmembrane region" description="Helical" evidence="1">
    <location>
        <begin position="94"/>
        <end position="114"/>
    </location>
</feature>
<keyword evidence="3" id="KW-1185">Reference proteome</keyword>
<dbReference type="STRING" id="762845.BCR26_16465"/>
<proteinExistence type="predicted"/>
<organism evidence="2 3">
    <name type="scientific">Enterococcus rivorum</name>
    <dbReference type="NCBI Taxonomy" id="762845"/>
    <lineage>
        <taxon>Bacteria</taxon>
        <taxon>Bacillati</taxon>
        <taxon>Bacillota</taxon>
        <taxon>Bacilli</taxon>
        <taxon>Lactobacillales</taxon>
        <taxon>Enterococcaceae</taxon>
        <taxon>Enterococcus</taxon>
    </lineage>
</organism>
<keyword evidence="1" id="KW-1133">Transmembrane helix</keyword>
<dbReference type="RefSeq" id="WP_069699465.1">
    <property type="nucleotide sequence ID" value="NZ_JAGGMA010000051.1"/>
</dbReference>
<keyword evidence="1" id="KW-0812">Transmembrane</keyword>
<sequence>MKNTKTFTLTAMFLAILILLAITPLGFIPLGPINATTMHIPVIIASIVLGPKIGGSLGGIFGFISLIRATVMPTPISFVFSPFIPVIGTEHGSLKSLLIVFIPRILIGIVPYFVYTKLKEKVPASLFIAGVAGSLTNTILVMNMIYFLFADSYGEVIGKAGSAIYGAIIAVILTSGVPEAIVAGIATAGVSAVLLRLMKKNSTQKL</sequence>
<feature type="transmembrane region" description="Helical" evidence="1">
    <location>
        <begin position="162"/>
        <end position="195"/>
    </location>
</feature>
<keyword evidence="1" id="KW-0472">Membrane</keyword>
<feature type="transmembrane region" description="Helical" evidence="1">
    <location>
        <begin position="71"/>
        <end position="88"/>
    </location>
</feature>
<evidence type="ECO:0000313" key="2">
    <source>
        <dbReference type="EMBL" id="OEH81563.1"/>
    </source>
</evidence>
<dbReference type="AlphaFoldDB" id="A0A1E5KUM0"/>
<dbReference type="OrthoDB" id="9813540at2"/>
<dbReference type="Proteomes" id="UP000095256">
    <property type="component" value="Unassembled WGS sequence"/>
</dbReference>
<gene>
    <name evidence="2" type="ORF">BCR26_16465</name>
</gene>
<evidence type="ECO:0000256" key="1">
    <source>
        <dbReference type="SAM" id="Phobius"/>
    </source>
</evidence>
<name>A0A1E5KUM0_9ENTE</name>
<feature type="transmembrane region" description="Helical" evidence="1">
    <location>
        <begin position="40"/>
        <end position="64"/>
    </location>
</feature>
<protein>
    <submittedName>
        <fullName evidence="2">ECF transporter S component</fullName>
    </submittedName>
</protein>
<feature type="transmembrane region" description="Helical" evidence="1">
    <location>
        <begin position="7"/>
        <end position="28"/>
    </location>
</feature>